<comment type="caution">
    <text evidence="3">The sequence shown here is derived from an EMBL/GenBank/DDBJ whole genome shotgun (WGS) entry which is preliminary data.</text>
</comment>
<feature type="domain" description="Myb/SANT-like" evidence="2">
    <location>
        <begin position="24"/>
        <end position="117"/>
    </location>
</feature>
<feature type="compositionally biased region" description="Polar residues" evidence="1">
    <location>
        <begin position="197"/>
        <end position="209"/>
    </location>
</feature>
<dbReference type="PANTHER" id="PTHR31704">
    <property type="entry name" value="MYB/SANT-LIKE DNA-BINDING DOMAIN PROTEIN-RELATED"/>
    <property type="match status" value="1"/>
</dbReference>
<evidence type="ECO:0000256" key="1">
    <source>
        <dbReference type="SAM" id="MobiDB-lite"/>
    </source>
</evidence>
<dbReference type="PANTHER" id="PTHR31704:SF37">
    <property type="entry name" value="HEAT SHOCK PROTEIN"/>
    <property type="match status" value="1"/>
</dbReference>
<dbReference type="STRING" id="106549.A0A540L3C5"/>
<sequence>MSKNIVKDMQDRGEGNEKKSKAMWDDASVEIFISVCVAETLAGNQTGGHLNRIGWKNVIKKFNDLTQRSYVHKQLKNKWTALKKEWQLWASLVGKETGLGWDPVKQTIIASDEWWEKNVKENSEVAKYRNSGLKNVDQLDILFKEGAVTGVGAWAPSQGLMSNNVQKAPTCEQNDGQDDLENDIDNNEGLDDIANAETPSPAQPSTQGKGTKRTRDSKRVGIGAKMIKQLDGILEAVNNRSKSTDKPGCSIEEVMQMLEGMHEVVNDDELFMKAADIFTERKNREMFVALKQSNRQIMWLKSKKI</sequence>
<evidence type="ECO:0000259" key="2">
    <source>
        <dbReference type="Pfam" id="PF12776"/>
    </source>
</evidence>
<gene>
    <name evidence="3" type="ORF">C1H46_033483</name>
</gene>
<organism evidence="3 4">
    <name type="scientific">Malus baccata</name>
    <name type="common">Siberian crab apple</name>
    <name type="synonym">Pyrus baccata</name>
    <dbReference type="NCBI Taxonomy" id="106549"/>
    <lineage>
        <taxon>Eukaryota</taxon>
        <taxon>Viridiplantae</taxon>
        <taxon>Streptophyta</taxon>
        <taxon>Embryophyta</taxon>
        <taxon>Tracheophyta</taxon>
        <taxon>Spermatophyta</taxon>
        <taxon>Magnoliopsida</taxon>
        <taxon>eudicotyledons</taxon>
        <taxon>Gunneridae</taxon>
        <taxon>Pentapetalae</taxon>
        <taxon>rosids</taxon>
        <taxon>fabids</taxon>
        <taxon>Rosales</taxon>
        <taxon>Rosaceae</taxon>
        <taxon>Amygdaloideae</taxon>
        <taxon>Maleae</taxon>
        <taxon>Malus</taxon>
    </lineage>
</organism>
<keyword evidence="4" id="KW-1185">Reference proteome</keyword>
<evidence type="ECO:0000313" key="3">
    <source>
        <dbReference type="EMBL" id="TQD80968.1"/>
    </source>
</evidence>
<dbReference type="Proteomes" id="UP000315295">
    <property type="component" value="Unassembled WGS sequence"/>
</dbReference>
<protein>
    <recommendedName>
        <fullName evidence="2">Myb/SANT-like domain-containing protein</fullName>
    </recommendedName>
</protein>
<dbReference type="InterPro" id="IPR024752">
    <property type="entry name" value="Myb/SANT-like_dom"/>
</dbReference>
<feature type="compositionally biased region" description="Acidic residues" evidence="1">
    <location>
        <begin position="175"/>
        <end position="191"/>
    </location>
</feature>
<dbReference type="Pfam" id="PF12776">
    <property type="entry name" value="Myb_DNA-bind_3"/>
    <property type="match status" value="1"/>
</dbReference>
<dbReference type="AlphaFoldDB" id="A0A540L3C5"/>
<evidence type="ECO:0000313" key="4">
    <source>
        <dbReference type="Proteomes" id="UP000315295"/>
    </source>
</evidence>
<name>A0A540L3C5_MALBA</name>
<feature type="region of interest" description="Disordered" evidence="1">
    <location>
        <begin position="1"/>
        <end position="21"/>
    </location>
</feature>
<dbReference type="EMBL" id="VIEB01000787">
    <property type="protein sequence ID" value="TQD80968.1"/>
    <property type="molecule type" value="Genomic_DNA"/>
</dbReference>
<accession>A0A540L3C5</accession>
<reference evidence="3 4" key="1">
    <citation type="journal article" date="2019" name="G3 (Bethesda)">
        <title>Sequencing of a Wild Apple (Malus baccata) Genome Unravels the Differences Between Cultivated and Wild Apple Species Regarding Disease Resistance and Cold Tolerance.</title>
        <authorList>
            <person name="Chen X."/>
        </authorList>
    </citation>
    <scope>NUCLEOTIDE SEQUENCE [LARGE SCALE GENOMIC DNA]</scope>
    <source>
        <strain evidence="4">cv. Shandingzi</strain>
        <tissue evidence="3">Leaves</tissue>
    </source>
</reference>
<feature type="region of interest" description="Disordered" evidence="1">
    <location>
        <begin position="168"/>
        <end position="219"/>
    </location>
</feature>
<proteinExistence type="predicted"/>